<comment type="caution">
    <text evidence="1">The sequence shown here is derived from an EMBL/GenBank/DDBJ whole genome shotgun (WGS) entry which is preliminary data.</text>
</comment>
<dbReference type="InterPro" id="IPR023202">
    <property type="entry name" value="YejL_sf"/>
</dbReference>
<proteinExistence type="predicted"/>
<dbReference type="Gene3D" id="1.10.3390.10">
    <property type="entry name" value="YejL-like"/>
    <property type="match status" value="1"/>
</dbReference>
<organism evidence="1 2">
    <name type="scientific">Neiella holothuriorum</name>
    <dbReference type="NCBI Taxonomy" id="2870530"/>
    <lineage>
        <taxon>Bacteria</taxon>
        <taxon>Pseudomonadati</taxon>
        <taxon>Pseudomonadota</taxon>
        <taxon>Gammaproteobacteria</taxon>
        <taxon>Alteromonadales</taxon>
        <taxon>Echinimonadaceae</taxon>
        <taxon>Neiella</taxon>
    </lineage>
</organism>
<sequence length="70" mass="7692">MPIQSKYTNQQVEALMVEISQTFRAQQAPVDLELMVLGNLVSQLLSERVPAAQTQALTDQFCAALKQAVS</sequence>
<evidence type="ECO:0000313" key="2">
    <source>
        <dbReference type="Proteomes" id="UP001166251"/>
    </source>
</evidence>
<dbReference type="Proteomes" id="UP001166251">
    <property type="component" value="Unassembled WGS sequence"/>
</dbReference>
<name>A0ABS7EK14_9GAMM</name>
<protein>
    <submittedName>
        <fullName evidence="1">DUF1414 domain-containing protein</fullName>
    </submittedName>
</protein>
<gene>
    <name evidence="1" type="ORF">K0504_16445</name>
</gene>
<dbReference type="SUPFAM" id="SSF158651">
    <property type="entry name" value="YejL-like"/>
    <property type="match status" value="1"/>
</dbReference>
<dbReference type="Pfam" id="PF07208">
    <property type="entry name" value="DUF1414"/>
    <property type="match status" value="1"/>
</dbReference>
<accession>A0ABS7EK14</accession>
<dbReference type="InterPro" id="IPR009857">
    <property type="entry name" value="UPF0352"/>
</dbReference>
<dbReference type="RefSeq" id="WP_220105251.1">
    <property type="nucleotide sequence ID" value="NZ_JAHZSS010000025.1"/>
</dbReference>
<reference evidence="1" key="1">
    <citation type="submission" date="2021-07" db="EMBL/GenBank/DDBJ databases">
        <title>Neiella marina sp. nov., isolated from the intestinal content of sea cucumber Apostichopus japonicus.</title>
        <authorList>
            <person name="Bai X."/>
        </authorList>
    </citation>
    <scope>NUCLEOTIDE SEQUENCE</scope>
    <source>
        <strain evidence="1">126</strain>
    </source>
</reference>
<keyword evidence="2" id="KW-1185">Reference proteome</keyword>
<dbReference type="PIRSF" id="PIRSF006188">
    <property type="entry name" value="UCP006188"/>
    <property type="match status" value="1"/>
</dbReference>
<dbReference type="EMBL" id="JAHZSS010000025">
    <property type="protein sequence ID" value="MBW8192630.1"/>
    <property type="molecule type" value="Genomic_DNA"/>
</dbReference>
<evidence type="ECO:0000313" key="1">
    <source>
        <dbReference type="EMBL" id="MBW8192630.1"/>
    </source>
</evidence>